<dbReference type="Proteomes" id="UP000789920">
    <property type="component" value="Unassembled WGS sequence"/>
</dbReference>
<evidence type="ECO:0000313" key="1">
    <source>
        <dbReference type="EMBL" id="CAG8622900.1"/>
    </source>
</evidence>
<protein>
    <submittedName>
        <fullName evidence="1">10783_t:CDS:1</fullName>
    </submittedName>
</protein>
<name>A0ACA9MZY0_9GLOM</name>
<comment type="caution">
    <text evidence="1">The sequence shown here is derived from an EMBL/GenBank/DDBJ whole genome shotgun (WGS) entry which is preliminary data.</text>
</comment>
<gene>
    <name evidence="1" type="ORF">RPERSI_LOCUS6789</name>
</gene>
<sequence>MTTVRLDRINIMQESYLVKYYKSDSPKIAIYTQILSSNLFTYLSYPIATHLSHDNDIPPIQQ</sequence>
<accession>A0ACA9MZY0</accession>
<feature type="non-terminal residue" evidence="1">
    <location>
        <position position="62"/>
    </location>
</feature>
<keyword evidence="2" id="KW-1185">Reference proteome</keyword>
<reference evidence="1" key="1">
    <citation type="submission" date="2021-06" db="EMBL/GenBank/DDBJ databases">
        <authorList>
            <person name="Kallberg Y."/>
            <person name="Tangrot J."/>
            <person name="Rosling A."/>
        </authorList>
    </citation>
    <scope>NUCLEOTIDE SEQUENCE</scope>
    <source>
        <strain evidence="1">MA461A</strain>
    </source>
</reference>
<organism evidence="1 2">
    <name type="scientific">Racocetra persica</name>
    <dbReference type="NCBI Taxonomy" id="160502"/>
    <lineage>
        <taxon>Eukaryota</taxon>
        <taxon>Fungi</taxon>
        <taxon>Fungi incertae sedis</taxon>
        <taxon>Mucoromycota</taxon>
        <taxon>Glomeromycotina</taxon>
        <taxon>Glomeromycetes</taxon>
        <taxon>Diversisporales</taxon>
        <taxon>Gigasporaceae</taxon>
        <taxon>Racocetra</taxon>
    </lineage>
</organism>
<proteinExistence type="predicted"/>
<evidence type="ECO:0000313" key="2">
    <source>
        <dbReference type="Proteomes" id="UP000789920"/>
    </source>
</evidence>
<dbReference type="EMBL" id="CAJVQC010011009">
    <property type="protein sequence ID" value="CAG8622900.1"/>
    <property type="molecule type" value="Genomic_DNA"/>
</dbReference>